<evidence type="ECO:0000256" key="1">
    <source>
        <dbReference type="ARBA" id="ARBA00022737"/>
    </source>
</evidence>
<dbReference type="PANTHER" id="PTHR24123:SF33">
    <property type="entry name" value="PROTEIN HOS4"/>
    <property type="match status" value="1"/>
</dbReference>
<dbReference type="Proteomes" id="UP000639643">
    <property type="component" value="Unassembled WGS sequence"/>
</dbReference>
<dbReference type="PROSITE" id="PS50297">
    <property type="entry name" value="ANK_REP_REGION"/>
    <property type="match status" value="2"/>
</dbReference>
<feature type="repeat" description="ANK" evidence="3">
    <location>
        <begin position="369"/>
        <end position="401"/>
    </location>
</feature>
<dbReference type="InterPro" id="IPR051165">
    <property type="entry name" value="Multifunctional_ANK_Repeat"/>
</dbReference>
<keyword evidence="1" id="KW-0677">Repeat</keyword>
<dbReference type="OrthoDB" id="7464126at2759"/>
<keyword evidence="2 3" id="KW-0040">ANK repeat</keyword>
<evidence type="ECO:0000313" key="6">
    <source>
        <dbReference type="Proteomes" id="UP000639643"/>
    </source>
</evidence>
<protein>
    <submittedName>
        <fullName evidence="5">Multiple ankyrin repeats single kh domain-containing protein</fullName>
    </submittedName>
</protein>
<dbReference type="Pfam" id="PF12796">
    <property type="entry name" value="Ank_2"/>
    <property type="match status" value="3"/>
</dbReference>
<dbReference type="InterPro" id="IPR036770">
    <property type="entry name" value="Ankyrin_rpt-contain_sf"/>
</dbReference>
<dbReference type="PROSITE" id="PS50088">
    <property type="entry name" value="ANK_REPEAT"/>
    <property type="match status" value="3"/>
</dbReference>
<feature type="region of interest" description="Disordered" evidence="4">
    <location>
        <begin position="819"/>
        <end position="869"/>
    </location>
</feature>
<proteinExistence type="predicted"/>
<feature type="repeat" description="ANK" evidence="3">
    <location>
        <begin position="548"/>
        <end position="580"/>
    </location>
</feature>
<dbReference type="EMBL" id="WIGM01000874">
    <property type="protein sequence ID" value="KAF6809883.1"/>
    <property type="molecule type" value="Genomic_DNA"/>
</dbReference>
<comment type="caution">
    <text evidence="5">The sequence shown here is derived from an EMBL/GenBank/DDBJ whole genome shotgun (WGS) entry which is preliminary data.</text>
</comment>
<organism evidence="5 6">
    <name type="scientific">Colletotrichum musicola</name>
    <dbReference type="NCBI Taxonomy" id="2175873"/>
    <lineage>
        <taxon>Eukaryota</taxon>
        <taxon>Fungi</taxon>
        <taxon>Dikarya</taxon>
        <taxon>Ascomycota</taxon>
        <taxon>Pezizomycotina</taxon>
        <taxon>Sordariomycetes</taxon>
        <taxon>Hypocreomycetidae</taxon>
        <taxon>Glomerellales</taxon>
        <taxon>Glomerellaceae</taxon>
        <taxon>Colletotrichum</taxon>
        <taxon>Colletotrichum orchidearum species complex</taxon>
    </lineage>
</organism>
<dbReference type="SUPFAM" id="SSF48403">
    <property type="entry name" value="Ankyrin repeat"/>
    <property type="match status" value="2"/>
</dbReference>
<dbReference type="Gene3D" id="1.25.40.20">
    <property type="entry name" value="Ankyrin repeat-containing domain"/>
    <property type="match status" value="3"/>
</dbReference>
<gene>
    <name evidence="5" type="ORF">CMUS01_13590</name>
</gene>
<dbReference type="PANTHER" id="PTHR24123">
    <property type="entry name" value="ANKYRIN REPEAT-CONTAINING"/>
    <property type="match status" value="1"/>
</dbReference>
<evidence type="ECO:0000256" key="4">
    <source>
        <dbReference type="SAM" id="MobiDB-lite"/>
    </source>
</evidence>
<sequence length="869" mass="93998">MSAFLNQGSLVDILLSRGTDVNSIGHYYGTASQAAARCGHDAMVRKLLKAGAEVHLRGGKWNTALNAALVGGHETTAKLLLVHGATVARYAPSLRDLTGIEAEMQNVSGPCQSSQTIPPPATCTRGSDIVKAFFARRVGGRREMSDINNPLILAAGMGQVEVVENLIDTGESANIHGWRFSPFDRDRSVIDASPIHAASAGGHLDVVKLLLSRGADIELAVCPSKRPLWIAASHGRAAVVRLLLSAGAMKDDNKAFVVAVKEGHIEVVQELLVAGARASEVLPLAYRHKNLEVMALLIENAMENVGAEAVLDEAFAIKDLDDSIVKLLLDHANPSTSQFFQCCASGSAAAVKGMLERHIVDVNQPSDITGDSPLQVTALNLRPEVVQILLSHGANVACESSNLGTPLITALEVCAVPILRKIGDEKTHNFMDTLYLPALNGRFSFEDPLSTPSSLQIPKCEIIVKLLVDHGASLLGTERPLGSPLQLACLIGFTGMVEWLMKRSGNIHTTMGYFEKPLFAAIQGRHLHIASLLLRQTPLEVMNHVHTEYGTALHHAYRCRAGKIARELLRHGADATIADSQGLTTLSIALQEGIRLRNGGVFPVDTINTIFDLFLDEDNQVLGRILSRNETLKVTEHTICHILQLGTEDQDSIELLMHKNGGTGVTKEMLRAVRDLPTLRTILEFTPVAKITPDVLVSQQKLACMGLLLDFDSEVHVTEAVISRAFELQETYAFDLFHSQETESMLEIFLERKSQIPGVQDMPMEVSSSDEKKVFLAHVEAGTRIAGDVLDAISKLQDGQRRKMLQQLVDLGGSIELTNSAVEDDAEGADNTENEESSSDEFADDDGSCSGESMESSENEDPWAGGLLP</sequence>
<evidence type="ECO:0000256" key="3">
    <source>
        <dbReference type="PROSITE-ProRule" id="PRU00023"/>
    </source>
</evidence>
<accession>A0A8H6MVJ8</accession>
<dbReference type="InterPro" id="IPR002110">
    <property type="entry name" value="Ankyrin_rpt"/>
</dbReference>
<reference evidence="5" key="1">
    <citation type="journal article" date="2020" name="Phytopathology">
        <title>Genome Sequence Resources of Colletotrichum truncatum, C. plurivorum, C. musicola, and C. sojae: Four Species Pathogenic to Soybean (Glycine max).</title>
        <authorList>
            <person name="Rogerio F."/>
            <person name="Boufleur T.R."/>
            <person name="Ciampi-Guillardi M."/>
            <person name="Sukno S.A."/>
            <person name="Thon M.R."/>
            <person name="Massola Junior N.S."/>
            <person name="Baroncelli R."/>
        </authorList>
    </citation>
    <scope>NUCLEOTIDE SEQUENCE</scope>
    <source>
        <strain evidence="5">LFN0074</strain>
    </source>
</reference>
<evidence type="ECO:0000313" key="5">
    <source>
        <dbReference type="EMBL" id="KAF6809883.1"/>
    </source>
</evidence>
<feature type="repeat" description="ANK" evidence="3">
    <location>
        <begin position="190"/>
        <end position="218"/>
    </location>
</feature>
<evidence type="ECO:0000256" key="2">
    <source>
        <dbReference type="ARBA" id="ARBA00023043"/>
    </source>
</evidence>
<keyword evidence="6" id="KW-1185">Reference proteome</keyword>
<dbReference type="SMART" id="SM00248">
    <property type="entry name" value="ANK"/>
    <property type="match status" value="10"/>
</dbReference>
<dbReference type="AlphaFoldDB" id="A0A8H6MVJ8"/>
<name>A0A8H6MVJ8_9PEZI</name>
<feature type="compositionally biased region" description="Acidic residues" evidence="4">
    <location>
        <begin position="822"/>
        <end position="847"/>
    </location>
</feature>